<evidence type="ECO:0000256" key="2">
    <source>
        <dbReference type="ARBA" id="ARBA00022448"/>
    </source>
</evidence>
<dbReference type="InterPro" id="IPR005746">
    <property type="entry name" value="Thioredoxin"/>
</dbReference>
<accession>A0A099KM38</accession>
<evidence type="ECO:0000256" key="7">
    <source>
        <dbReference type="PIRNR" id="PIRNR000077"/>
    </source>
</evidence>
<evidence type="ECO:0000256" key="3">
    <source>
        <dbReference type="ARBA" id="ARBA00022982"/>
    </source>
</evidence>
<feature type="site" description="Deprotonates C-terminal active site Cys" evidence="8">
    <location>
        <position position="31"/>
    </location>
</feature>
<dbReference type="EMBL" id="JQEC01000045">
    <property type="protein sequence ID" value="KGJ90673.1"/>
    <property type="molecule type" value="Genomic_DNA"/>
</dbReference>
<comment type="caution">
    <text evidence="11">The sequence shown here is derived from an EMBL/GenBank/DDBJ whole genome shotgun (WGS) entry which is preliminary data.</text>
</comment>
<feature type="site" description="Contributes to redox potential value" evidence="8">
    <location>
        <position position="38"/>
    </location>
</feature>
<dbReference type="AlphaFoldDB" id="A0A099KM38"/>
<evidence type="ECO:0000313" key="11">
    <source>
        <dbReference type="EMBL" id="KGJ90673.1"/>
    </source>
</evidence>
<dbReference type="RefSeq" id="WP_052093885.1">
    <property type="nucleotide sequence ID" value="NZ_JQEC01000045.1"/>
</dbReference>
<dbReference type="PROSITE" id="PS51352">
    <property type="entry name" value="THIOREDOXIN_2"/>
    <property type="match status" value="1"/>
</dbReference>
<evidence type="ECO:0000313" key="12">
    <source>
        <dbReference type="Proteomes" id="UP000029868"/>
    </source>
</evidence>
<dbReference type="Gene3D" id="3.40.30.10">
    <property type="entry name" value="Glutaredoxin"/>
    <property type="match status" value="1"/>
</dbReference>
<dbReference type="NCBIfam" id="TIGR01068">
    <property type="entry name" value="thioredoxin"/>
    <property type="match status" value="1"/>
</dbReference>
<feature type="active site" description="Nucleophile" evidence="8">
    <location>
        <position position="37"/>
    </location>
</feature>
<evidence type="ECO:0000259" key="10">
    <source>
        <dbReference type="PROSITE" id="PS51352"/>
    </source>
</evidence>
<sequence length="110" mass="12018">MSTETQVKVEEILAEQFNQEVEQAKGKVLIDFYAPWCAPCKMLAPVVEQIAQDNADIKVIKINADNSQALMAKFGIRGIPTLLLINNGELVATQVGAASVSQVTQFIQQN</sequence>
<organism evidence="11 12">
    <name type="scientific">Colwellia psychrerythraea</name>
    <name type="common">Vibrio psychroerythus</name>
    <dbReference type="NCBI Taxonomy" id="28229"/>
    <lineage>
        <taxon>Bacteria</taxon>
        <taxon>Pseudomonadati</taxon>
        <taxon>Pseudomonadota</taxon>
        <taxon>Gammaproteobacteria</taxon>
        <taxon>Alteromonadales</taxon>
        <taxon>Colwelliaceae</taxon>
        <taxon>Colwellia</taxon>
    </lineage>
</organism>
<dbReference type="GO" id="GO:0015035">
    <property type="term" value="F:protein-disulfide reductase activity"/>
    <property type="evidence" value="ECO:0007669"/>
    <property type="project" value="UniProtKB-UniRule"/>
</dbReference>
<dbReference type="PANTHER" id="PTHR45663">
    <property type="entry name" value="GEO12009P1"/>
    <property type="match status" value="1"/>
</dbReference>
<evidence type="ECO:0000256" key="4">
    <source>
        <dbReference type="ARBA" id="ARBA00023157"/>
    </source>
</evidence>
<feature type="domain" description="Thioredoxin" evidence="10">
    <location>
        <begin position="1"/>
        <end position="110"/>
    </location>
</feature>
<evidence type="ECO:0000256" key="5">
    <source>
        <dbReference type="ARBA" id="ARBA00023284"/>
    </source>
</evidence>
<feature type="active site" description="Nucleophile" evidence="8">
    <location>
        <position position="40"/>
    </location>
</feature>
<dbReference type="Proteomes" id="UP000029868">
    <property type="component" value="Unassembled WGS sequence"/>
</dbReference>
<feature type="site" description="Contributes to redox potential value" evidence="8">
    <location>
        <position position="39"/>
    </location>
</feature>
<keyword evidence="2" id="KW-0813">Transport</keyword>
<dbReference type="PROSITE" id="PS00194">
    <property type="entry name" value="THIOREDOXIN_1"/>
    <property type="match status" value="1"/>
</dbReference>
<proteinExistence type="inferred from homology"/>
<dbReference type="PIRSF" id="PIRSF000077">
    <property type="entry name" value="Thioredoxin"/>
    <property type="match status" value="1"/>
</dbReference>
<dbReference type="InterPro" id="IPR017937">
    <property type="entry name" value="Thioredoxin_CS"/>
</dbReference>
<feature type="disulfide bond" description="Redox-active" evidence="9">
    <location>
        <begin position="37"/>
        <end position="40"/>
    </location>
</feature>
<dbReference type="GO" id="GO:0045454">
    <property type="term" value="P:cell redox homeostasis"/>
    <property type="evidence" value="ECO:0007669"/>
    <property type="project" value="TreeGrafter"/>
</dbReference>
<dbReference type="PRINTS" id="PR00421">
    <property type="entry name" value="THIOREDOXIN"/>
</dbReference>
<dbReference type="FunFam" id="3.40.30.10:FF:000001">
    <property type="entry name" value="Thioredoxin"/>
    <property type="match status" value="1"/>
</dbReference>
<gene>
    <name evidence="11" type="ORF">GAB14E_3479</name>
</gene>
<reference evidence="11 12" key="1">
    <citation type="submission" date="2014-08" db="EMBL/GenBank/DDBJ databases">
        <title>Genomic and Phenotypic Diversity of Colwellia psychrerythraea strains from Disparate Marine Basins.</title>
        <authorList>
            <person name="Techtmann S.M."/>
            <person name="Stelling S.C."/>
            <person name="Utturkar S.M."/>
            <person name="Alshibli N."/>
            <person name="Harris A."/>
            <person name="Brown S.D."/>
            <person name="Hazen T.C."/>
        </authorList>
    </citation>
    <scope>NUCLEOTIDE SEQUENCE [LARGE SCALE GENOMIC DNA]</scope>
    <source>
        <strain evidence="11 12">GAB14E</strain>
    </source>
</reference>
<evidence type="ECO:0000256" key="9">
    <source>
        <dbReference type="PIRSR" id="PIRSR000077-4"/>
    </source>
</evidence>
<evidence type="ECO:0000256" key="6">
    <source>
        <dbReference type="NCBIfam" id="TIGR01068"/>
    </source>
</evidence>
<dbReference type="Pfam" id="PF00085">
    <property type="entry name" value="Thioredoxin"/>
    <property type="match status" value="1"/>
</dbReference>
<dbReference type="GO" id="GO:0005829">
    <property type="term" value="C:cytosol"/>
    <property type="evidence" value="ECO:0007669"/>
    <property type="project" value="TreeGrafter"/>
</dbReference>
<dbReference type="PATRIC" id="fig|28229.3.peg.3397"/>
<dbReference type="InterPro" id="IPR013766">
    <property type="entry name" value="Thioredoxin_domain"/>
</dbReference>
<keyword evidence="3" id="KW-0249">Electron transport</keyword>
<keyword evidence="5 9" id="KW-0676">Redox-active center</keyword>
<dbReference type="CDD" id="cd02947">
    <property type="entry name" value="TRX_family"/>
    <property type="match status" value="1"/>
</dbReference>
<evidence type="ECO:0000256" key="8">
    <source>
        <dbReference type="PIRSR" id="PIRSR000077-1"/>
    </source>
</evidence>
<evidence type="ECO:0000256" key="1">
    <source>
        <dbReference type="ARBA" id="ARBA00008987"/>
    </source>
</evidence>
<dbReference type="InterPro" id="IPR036249">
    <property type="entry name" value="Thioredoxin-like_sf"/>
</dbReference>
<dbReference type="SUPFAM" id="SSF52833">
    <property type="entry name" value="Thioredoxin-like"/>
    <property type="match status" value="1"/>
</dbReference>
<comment type="similarity">
    <text evidence="1 7">Belongs to the thioredoxin family.</text>
</comment>
<name>A0A099KM38_COLPS</name>
<dbReference type="OrthoDB" id="9790390at2"/>
<protein>
    <recommendedName>
        <fullName evidence="6 7">Thioredoxin</fullName>
    </recommendedName>
</protein>
<dbReference type="PANTHER" id="PTHR45663:SF11">
    <property type="entry name" value="GEO12009P1"/>
    <property type="match status" value="1"/>
</dbReference>
<keyword evidence="4 9" id="KW-1015">Disulfide bond</keyword>